<comment type="caution">
    <text evidence="1">The sequence shown here is derived from an EMBL/GenBank/DDBJ whole genome shotgun (WGS) entry which is preliminary data.</text>
</comment>
<name>A0ACC1Z3E9_MELAZ</name>
<gene>
    <name evidence="1" type="ORF">OWV82_002940</name>
</gene>
<proteinExistence type="predicted"/>
<sequence>MDGISFPFWLVVLVICFVLGLIILNHFLPMFLKHGLAPRGTFGWPLLGETLWFLNPHSSNSVGNFLLQHCSRYGKVFKSHLFFSPTIVSCDPELNYFILQNEGKLFQCSYPKPIHGILGQLSMLVAVGETHKRLRNAALSLVSITKSKPEFLHDIERIAIQILDSWKDKPQVIFCEEARKFTFNVIVKQVLGLTPEQPETTKILRDFLTFMRGLVSLPLYIPGTPYARAVKARSRISSTVKAIIEDRRRRRNNNNAEERNNSDFLEILMSVDTLSEDEKVSFVLDSLLGGYETTSVLMAMVVHFLGQSPTALQQLEIEHQKIRSMKQKNEKLNWEDYQRMDFTQNVINEALRYGNVVKFVHRKALKDVKFRDYLIPSGWKVLPVFTAVHLDPSLHANALQFHPWRWESQDQTCKKFTPFGGGSRCCPGSELAKVEVAFFLHHLVHNFRWRNEEEDQPVAYPYVEFPKGLVLNVEFCPDDVEKKHH</sequence>
<protein>
    <submittedName>
        <fullName evidence="1">Cytochrome P450</fullName>
    </submittedName>
</protein>
<evidence type="ECO:0000313" key="1">
    <source>
        <dbReference type="EMBL" id="KAJ4730286.1"/>
    </source>
</evidence>
<dbReference type="EMBL" id="CM051394">
    <property type="protein sequence ID" value="KAJ4730286.1"/>
    <property type="molecule type" value="Genomic_DNA"/>
</dbReference>
<dbReference type="Proteomes" id="UP001164539">
    <property type="component" value="Chromosome 1"/>
</dbReference>
<evidence type="ECO:0000313" key="2">
    <source>
        <dbReference type="Proteomes" id="UP001164539"/>
    </source>
</evidence>
<organism evidence="1 2">
    <name type="scientific">Melia azedarach</name>
    <name type="common">Chinaberry tree</name>
    <dbReference type="NCBI Taxonomy" id="155640"/>
    <lineage>
        <taxon>Eukaryota</taxon>
        <taxon>Viridiplantae</taxon>
        <taxon>Streptophyta</taxon>
        <taxon>Embryophyta</taxon>
        <taxon>Tracheophyta</taxon>
        <taxon>Spermatophyta</taxon>
        <taxon>Magnoliopsida</taxon>
        <taxon>eudicotyledons</taxon>
        <taxon>Gunneridae</taxon>
        <taxon>Pentapetalae</taxon>
        <taxon>rosids</taxon>
        <taxon>malvids</taxon>
        <taxon>Sapindales</taxon>
        <taxon>Meliaceae</taxon>
        <taxon>Melia</taxon>
    </lineage>
</organism>
<keyword evidence="2" id="KW-1185">Reference proteome</keyword>
<reference evidence="1 2" key="1">
    <citation type="journal article" date="2023" name="Science">
        <title>Complex scaffold remodeling in plant triterpene biosynthesis.</title>
        <authorList>
            <person name="De La Pena R."/>
            <person name="Hodgson H."/>
            <person name="Liu J.C."/>
            <person name="Stephenson M.J."/>
            <person name="Martin A.C."/>
            <person name="Owen C."/>
            <person name="Harkess A."/>
            <person name="Leebens-Mack J."/>
            <person name="Jimenez L.E."/>
            <person name="Osbourn A."/>
            <person name="Sattely E.S."/>
        </authorList>
    </citation>
    <scope>NUCLEOTIDE SEQUENCE [LARGE SCALE GENOMIC DNA]</scope>
    <source>
        <strain evidence="2">cv. JPN11</strain>
        <tissue evidence="1">Leaf</tissue>
    </source>
</reference>
<accession>A0ACC1Z3E9</accession>